<dbReference type="Pfam" id="PF13540">
    <property type="entry name" value="RCC1_2"/>
    <property type="match status" value="2"/>
</dbReference>
<evidence type="ECO:0000259" key="4">
    <source>
        <dbReference type="Pfam" id="PF08005"/>
    </source>
</evidence>
<evidence type="ECO:0000256" key="1">
    <source>
        <dbReference type="ARBA" id="ARBA00022786"/>
    </source>
</evidence>
<dbReference type="InterPro" id="IPR012983">
    <property type="entry name" value="PHR"/>
</dbReference>
<dbReference type="InterPro" id="IPR009091">
    <property type="entry name" value="RCC1/BLIP-II"/>
</dbReference>
<dbReference type="InterPro" id="IPR038648">
    <property type="entry name" value="PHR_sf"/>
</dbReference>
<organism evidence="5 6">
    <name type="scientific">Zophobas morio</name>
    <dbReference type="NCBI Taxonomy" id="2755281"/>
    <lineage>
        <taxon>Eukaryota</taxon>
        <taxon>Metazoa</taxon>
        <taxon>Ecdysozoa</taxon>
        <taxon>Arthropoda</taxon>
        <taxon>Hexapoda</taxon>
        <taxon>Insecta</taxon>
        <taxon>Pterygota</taxon>
        <taxon>Neoptera</taxon>
        <taxon>Endopterygota</taxon>
        <taxon>Coleoptera</taxon>
        <taxon>Polyphaga</taxon>
        <taxon>Cucujiformia</taxon>
        <taxon>Tenebrionidae</taxon>
        <taxon>Zophobas</taxon>
    </lineage>
</organism>
<accession>A0AA38IW98</accession>
<protein>
    <recommendedName>
        <fullName evidence="4">PHR domain-containing protein</fullName>
    </recommendedName>
</protein>
<dbReference type="GO" id="GO:0061630">
    <property type="term" value="F:ubiquitin protein ligase activity"/>
    <property type="evidence" value="ECO:0007669"/>
    <property type="project" value="TreeGrafter"/>
</dbReference>
<comment type="caution">
    <text evidence="5">The sequence shown here is derived from an EMBL/GenBank/DDBJ whole genome shotgun (WGS) entry which is preliminary data.</text>
</comment>
<proteinExistence type="predicted"/>
<dbReference type="FunFam" id="2.60.120.820:FF:000002">
    <property type="entry name" value="E3 ubiquitin-protein ligase MYCBP2 isoform X1"/>
    <property type="match status" value="1"/>
</dbReference>
<evidence type="ECO:0000313" key="6">
    <source>
        <dbReference type="Proteomes" id="UP001168821"/>
    </source>
</evidence>
<dbReference type="PROSITE" id="PS50012">
    <property type="entry name" value="RCC1_3"/>
    <property type="match status" value="2"/>
</dbReference>
<dbReference type="InterPro" id="IPR000408">
    <property type="entry name" value="Reg_chr_condens"/>
</dbReference>
<dbReference type="GO" id="GO:0007411">
    <property type="term" value="P:axon guidance"/>
    <property type="evidence" value="ECO:0007669"/>
    <property type="project" value="TreeGrafter"/>
</dbReference>
<name>A0AA38IW98_9CUCU</name>
<dbReference type="PRINTS" id="PR00633">
    <property type="entry name" value="RCCNDNSATION"/>
</dbReference>
<feature type="compositionally biased region" description="Low complexity" evidence="3">
    <location>
        <begin position="768"/>
        <end position="785"/>
    </location>
</feature>
<dbReference type="GO" id="GO:0005634">
    <property type="term" value="C:nucleus"/>
    <property type="evidence" value="ECO:0007669"/>
    <property type="project" value="TreeGrafter"/>
</dbReference>
<reference evidence="5" key="1">
    <citation type="journal article" date="2023" name="G3 (Bethesda)">
        <title>Whole genome assemblies of Zophobas morio and Tenebrio molitor.</title>
        <authorList>
            <person name="Kaur S."/>
            <person name="Stinson S.A."/>
            <person name="diCenzo G.C."/>
        </authorList>
    </citation>
    <scope>NUCLEOTIDE SEQUENCE</scope>
    <source>
        <strain evidence="5">QUZm001</strain>
    </source>
</reference>
<feature type="repeat" description="RCC1" evidence="2">
    <location>
        <begin position="647"/>
        <end position="696"/>
    </location>
</feature>
<feature type="compositionally biased region" description="Polar residues" evidence="3">
    <location>
        <begin position="629"/>
        <end position="640"/>
    </location>
</feature>
<feature type="domain" description="PHR" evidence="4">
    <location>
        <begin position="1513"/>
        <end position="1672"/>
    </location>
</feature>
<dbReference type="PROSITE" id="PS00626">
    <property type="entry name" value="RCC1_2"/>
    <property type="match status" value="2"/>
</dbReference>
<feature type="region of interest" description="Disordered" evidence="3">
    <location>
        <begin position="605"/>
        <end position="640"/>
    </location>
</feature>
<feature type="repeat" description="RCC1" evidence="2">
    <location>
        <begin position="697"/>
        <end position="746"/>
    </location>
</feature>
<dbReference type="PANTHER" id="PTHR45943:SF1">
    <property type="entry name" value="E3 UBIQUITIN-PROTEIN LIGASE MYCBP2"/>
    <property type="match status" value="1"/>
</dbReference>
<dbReference type="Pfam" id="PF08005">
    <property type="entry name" value="PHR"/>
    <property type="match status" value="2"/>
</dbReference>
<dbReference type="Gene3D" id="2.130.10.30">
    <property type="entry name" value="Regulator of chromosome condensation 1/beta-lactamase-inhibitor protein II"/>
    <property type="match status" value="1"/>
</dbReference>
<feature type="region of interest" description="Disordered" evidence="3">
    <location>
        <begin position="758"/>
        <end position="785"/>
    </location>
</feature>
<dbReference type="EMBL" id="JALNTZ010000002">
    <property type="protein sequence ID" value="KAJ3661167.1"/>
    <property type="molecule type" value="Genomic_DNA"/>
</dbReference>
<feature type="compositionally biased region" description="Polar residues" evidence="3">
    <location>
        <begin position="605"/>
        <end position="619"/>
    </location>
</feature>
<evidence type="ECO:0000313" key="5">
    <source>
        <dbReference type="EMBL" id="KAJ3661167.1"/>
    </source>
</evidence>
<dbReference type="GO" id="GO:0008582">
    <property type="term" value="P:regulation of synaptic assembly at neuromuscular junction"/>
    <property type="evidence" value="ECO:0007669"/>
    <property type="project" value="TreeGrafter"/>
</dbReference>
<gene>
    <name evidence="5" type="ORF">Zmor_005577</name>
</gene>
<keyword evidence="1" id="KW-0833">Ubl conjugation pathway</keyword>
<dbReference type="GO" id="GO:0005886">
    <property type="term" value="C:plasma membrane"/>
    <property type="evidence" value="ECO:0007669"/>
    <property type="project" value="TreeGrafter"/>
</dbReference>
<dbReference type="Gene3D" id="2.60.120.820">
    <property type="entry name" value="PHR domain"/>
    <property type="match status" value="2"/>
</dbReference>
<feature type="domain" description="PHR" evidence="4">
    <location>
        <begin position="1017"/>
        <end position="1167"/>
    </location>
</feature>
<sequence>MLPEPYYLGKYFHETFRVNPDSQKKRLEWKKLKKKTIKSRNKQKSKLELMCENDFQTPPEMELPGNASAFAVFASIRLAVLDRWMRQATQEYLQSSCSAPLQDQSEIDSDTEDNSQSSTYIPIKVSKVVGLGLRSVFELIKESRITHPTLCTKALSALLDVLQGQTPEGLKSEPPDVIDPLFDLLLDLACMHGPESSVPNDGTHLTAIACACLLSLVVVRGDTGKYLSAAAALLMCPRALSVQNIQMPAVLSSLQRSVQGVLLGKVIRPDWITHGVPNDSKIDSFIVKMPHDLQNIILLLKSLACDGQYLYLFTCHGLLKIGTGYGGTLKGHVYFWKPDFYPNDTGSLVYCPDNLYLKLNGRRGNEFLIVERTNLLISGSVPLHSRDESASVIFSDGDNLGTISPSRDDGFVVRILNQHASPASLVTELPLKLARKCVDVFGVAPFDEEGSSHTVNTGSEEEVATICAGKEFGLIKTTTGKVLYCGKASSLGIKQAGVRTGKWSELVLTKAPKVTHIAVGHDGLHAILLTEDGSVFFAGTARRGEDGDQSKVRRQPKPIKPKKMIKVDGQFIVSAACNNGTTALVTRDGELLMFGKDTAHVDSSTVTYSSAGPSKQTAKVKTLRPAVSASPTHRSGNNSVRQCNVLGTVKEQGGSDVERDATRIACLPPAKIHLPSDSPVVQIACGLHHSVVLLQNGQVYSFGSNLYGQLGCGDILAKNSLQLVKLPCSAVHIAAGSNHTVVLTSKGEVYTFGNYQKGQLGRQPPTSSPQDCSQPGQSSSSRYSNPRTPWYCIPALIPNVGPKHGRRATWVGASGDQTFLKIDESLINSISISKSIVTANKYSIMLLPSHEETARSFKCLVINKRDGNCNSFKGPEQVDFCSKIVCMDPIYNVLWSYNAISNEVICYNIIATELQTKNTVKTFDNKFLFQVKTLNDSISEISDNTFNIASILSPELSLPVITNCHVTRFQAAINLLCCLDTLTVAHDLQMAAVKEEIDERQLVSGKQYSKEDFQSVNRFENHGGGWGYSGHSIEAIRFMADTDILLGGFGLFGGRGEYTAKLKLLDIGPDGGEQEGDGELLAETEEVPYECGPRQKYPLLFDEPIQLQAHRWYVAWCRISGPSSDCGSSGQTMVTTEDQVLFYFKSSKKSNNGTDVNAGQIPQLLYKVITPENSAPPRQVDIIEPVHILSKDFSRTVTKECFQSLLSLLQWSWNTFKWGVVEGQSIKNMYTNLELERLVYISRASLRLIHTYTNEIYPSQIIKKIPLENVHLAESVGDVRTLLKQILSDNLPILLHKKSSKSKNLTQNIVLMNSLLEECHNTFVACFHAFYPTAYLKWNCLCDLLSEIDKESSRSSPFNSQRLLSAVLCALCAPSVRLRSTFPLLGSTISADNSMHRGLSPSDNSGAPMMNISDSHHYPVLVEQMSYKSQFFQMDCYLGPLWQWKDVLDRLLQLVSEPINQTLKNSKTTCLPGLTKHCCHLLARVVAELVHQCSTTEEDLQSACGRILHMTTSRFTRTNQSRTWNTGNGSPDAICFQVDRPGISVAGVGVYGGIGHYEYELELLEDQSSLSGSESHTHTQRWNSLEITRGSFVPEDFAPDIIEIKFDRPVPIKENIKYAIRLRNHGGRTNNGDGGLNSVKGSDNTTFTFSTCSLSFNGTTLTRGQIPVIMYYSNPVECGKTSTTKLEQQARKAALSMASAIIQSACELMASAREKAEEMSSAEVLSNSYMVMTLLPLVLAHISPLATSDPRSAVHILTLIQEILPHVSALNLLGGSTPIINKSLVSSNLSITQDSVEYKTNTTSHHYTWVQGDHPYKPATVSNYRVIFPESVKWMTLEFDPACATAQPEDSLQLYVPSLDYPAKTVPNKSFDLDETESPPLPYWPVLHKFTSCLQWPTNSVVLPGNEVIFSLETASDYLKDDRSSSYGFKCLVVGYEWPPAGNGSPISGLKHLEAELAFLGGMCAASMMKKDLQLPTVGDEGDVDVEMAEAVASQTLAVHGSLLSKGLALSSPPTVHQALDGMLPYR</sequence>
<dbReference type="SUPFAM" id="SSF50985">
    <property type="entry name" value="RCC1/BLIP-II"/>
    <property type="match status" value="1"/>
</dbReference>
<dbReference type="PANTHER" id="PTHR45943">
    <property type="entry name" value="E3 UBIQUITIN-PROTEIN LIGASE MYCBP2"/>
    <property type="match status" value="1"/>
</dbReference>
<evidence type="ECO:0000256" key="3">
    <source>
        <dbReference type="SAM" id="MobiDB-lite"/>
    </source>
</evidence>
<keyword evidence="6" id="KW-1185">Reference proteome</keyword>
<evidence type="ECO:0000256" key="2">
    <source>
        <dbReference type="PROSITE-ProRule" id="PRU00235"/>
    </source>
</evidence>
<dbReference type="Proteomes" id="UP001168821">
    <property type="component" value="Unassembled WGS sequence"/>
</dbReference>